<dbReference type="CDD" id="cd01335">
    <property type="entry name" value="Radical_SAM"/>
    <property type="match status" value="1"/>
</dbReference>
<dbReference type="Pfam" id="PF13186">
    <property type="entry name" value="SPASM"/>
    <property type="match status" value="1"/>
</dbReference>
<accession>A0ABU3ZJW6</accession>
<dbReference type="NCBIfam" id="TIGR03942">
    <property type="entry name" value="sulfatase_rSAM"/>
    <property type="match status" value="1"/>
</dbReference>
<evidence type="ECO:0000256" key="2">
    <source>
        <dbReference type="ARBA" id="ARBA00022485"/>
    </source>
</evidence>
<keyword evidence="6" id="KW-0411">Iron-sulfur</keyword>
<comment type="caution">
    <text evidence="9">The sequence shown here is derived from an EMBL/GenBank/DDBJ whole genome shotgun (WGS) entry which is preliminary data.</text>
</comment>
<dbReference type="InterPro" id="IPR047207">
    <property type="entry name" value="SPASM_anSME"/>
</dbReference>
<evidence type="ECO:0000256" key="7">
    <source>
        <dbReference type="ARBA" id="ARBA00023601"/>
    </source>
</evidence>
<dbReference type="PANTHER" id="PTHR43273">
    <property type="entry name" value="ANAEROBIC SULFATASE-MATURATING ENZYME HOMOLOG ASLB-RELATED"/>
    <property type="match status" value="1"/>
</dbReference>
<keyword evidence="3" id="KW-0949">S-adenosyl-L-methionine</keyword>
<dbReference type="CDD" id="cd21120">
    <property type="entry name" value="SPASM_anSME"/>
    <property type="match status" value="1"/>
</dbReference>
<keyword evidence="10" id="KW-1185">Reference proteome</keyword>
<dbReference type="Pfam" id="PF04055">
    <property type="entry name" value="Radical_SAM"/>
    <property type="match status" value="1"/>
</dbReference>
<organism evidence="9 10">
    <name type="scientific">Photobacterium rosenbergii</name>
    <dbReference type="NCBI Taxonomy" id="294936"/>
    <lineage>
        <taxon>Bacteria</taxon>
        <taxon>Pseudomonadati</taxon>
        <taxon>Pseudomonadota</taxon>
        <taxon>Gammaproteobacteria</taxon>
        <taxon>Vibrionales</taxon>
        <taxon>Vibrionaceae</taxon>
        <taxon>Photobacterium</taxon>
    </lineage>
</organism>
<comment type="cofactor">
    <cofactor evidence="1">
        <name>[4Fe-4S] cluster</name>
        <dbReference type="ChEBI" id="CHEBI:49883"/>
    </cofactor>
</comment>
<dbReference type="InterPro" id="IPR034491">
    <property type="entry name" value="Anaerob_Ser_sulfatase-maturase"/>
</dbReference>
<dbReference type="Proteomes" id="UP001186452">
    <property type="component" value="Unassembled WGS sequence"/>
</dbReference>
<protein>
    <submittedName>
        <fullName evidence="9">Anaerobic sulfatase maturase</fullName>
    </submittedName>
</protein>
<dbReference type="NCBIfam" id="TIGR04085">
    <property type="entry name" value="rSAM_more_4Fe4S"/>
    <property type="match status" value="1"/>
</dbReference>
<dbReference type="SFLD" id="SFLDS00029">
    <property type="entry name" value="Radical_SAM"/>
    <property type="match status" value="1"/>
</dbReference>
<keyword evidence="2" id="KW-0004">4Fe-4S</keyword>
<dbReference type="SFLD" id="SFLDG01072">
    <property type="entry name" value="dehydrogenase_like"/>
    <property type="match status" value="1"/>
</dbReference>
<dbReference type="SFLD" id="SFLDG01067">
    <property type="entry name" value="SPASM/twitch_domain_containing"/>
    <property type="match status" value="1"/>
</dbReference>
<keyword evidence="4" id="KW-0479">Metal-binding</keyword>
<dbReference type="SUPFAM" id="SSF102114">
    <property type="entry name" value="Radical SAM enzymes"/>
    <property type="match status" value="1"/>
</dbReference>
<evidence type="ECO:0000259" key="8">
    <source>
        <dbReference type="PROSITE" id="PS51918"/>
    </source>
</evidence>
<sequence length="432" mass="49647">MAQKQSSNTLADKGRARQGIHVVAKPIGPVCNIQCDYCFYLEKHALFAPNERYRMSDEVLAAYIRQYIESQPTPVVEFLWQGGEPTLLGLDFFRKVVELQAPYRQHKEIRNSLQTNGMRLDDQWCEFFKDNDFFIGVSLDGPEAIHDRYRKDRRGKGTFERVMKGIRLLQKHQVEFNALACVGRETAYQPLEVYRFFKQAGIKYIQFSPVVERQPDEETSALGLWFASPSTLEKIEPNTEVTPWTVEPEPYGDFLIAVYEEWVREDVGEMFVMNFEWALTAWMGEPSPVCIFSRQCGRAVAMEHDGSVFACDHYVYPDYWLGNVLSDDLAQMVERSVAEGFGPHKERTLPRWCRECDVLNACWGGCPKHRFATSPDGEPGLHYLCAGYQKFFRHIRKYLRAMATLLENGLPASYVMQAIEGPLVIRKPDGAS</sequence>
<proteinExistence type="inferred from homology"/>
<comment type="similarity">
    <text evidence="7">Belongs to the radical SAM superfamily. Anaerobic sulfatase-maturating enzyme family.</text>
</comment>
<keyword evidence="5" id="KW-0408">Iron</keyword>
<dbReference type="InterPro" id="IPR058240">
    <property type="entry name" value="rSAM_sf"/>
</dbReference>
<evidence type="ECO:0000313" key="10">
    <source>
        <dbReference type="Proteomes" id="UP001186452"/>
    </source>
</evidence>
<dbReference type="RefSeq" id="WP_317523224.1">
    <property type="nucleotide sequence ID" value="NZ_JAWJZI010000005.1"/>
</dbReference>
<dbReference type="EMBL" id="JAWJZI010000005">
    <property type="protein sequence ID" value="MDV5170420.1"/>
    <property type="molecule type" value="Genomic_DNA"/>
</dbReference>
<dbReference type="InterPro" id="IPR013785">
    <property type="entry name" value="Aldolase_TIM"/>
</dbReference>
<dbReference type="SFLD" id="SFLDG01386">
    <property type="entry name" value="main_SPASM_domain-containing"/>
    <property type="match status" value="1"/>
</dbReference>
<dbReference type="PROSITE" id="PS51918">
    <property type="entry name" value="RADICAL_SAM"/>
    <property type="match status" value="1"/>
</dbReference>
<dbReference type="SFLD" id="SFLDG01384">
    <property type="entry name" value="thioether_bond_formation_requi"/>
    <property type="match status" value="1"/>
</dbReference>
<dbReference type="InterPro" id="IPR023867">
    <property type="entry name" value="Sulphatase_maturase_rSAM"/>
</dbReference>
<evidence type="ECO:0000256" key="6">
    <source>
        <dbReference type="ARBA" id="ARBA00023014"/>
    </source>
</evidence>
<dbReference type="SFLD" id="SFLDF00285">
    <property type="entry name" value="anaerobic_Ser-type_sulfatase-m"/>
    <property type="match status" value="1"/>
</dbReference>
<name>A0ABU3ZJW6_9GAMM</name>
<dbReference type="PANTHER" id="PTHR43273:SF3">
    <property type="entry name" value="ANAEROBIC SULFATASE-MATURATING ENZYME HOMOLOG ASLB-RELATED"/>
    <property type="match status" value="1"/>
</dbReference>
<gene>
    <name evidence="9" type="ORF">R2X38_15555</name>
</gene>
<evidence type="ECO:0000256" key="4">
    <source>
        <dbReference type="ARBA" id="ARBA00022723"/>
    </source>
</evidence>
<evidence type="ECO:0000256" key="1">
    <source>
        <dbReference type="ARBA" id="ARBA00001966"/>
    </source>
</evidence>
<feature type="domain" description="Radical SAM core" evidence="8">
    <location>
        <begin position="17"/>
        <end position="238"/>
    </location>
</feature>
<evidence type="ECO:0000256" key="3">
    <source>
        <dbReference type="ARBA" id="ARBA00022691"/>
    </source>
</evidence>
<evidence type="ECO:0000256" key="5">
    <source>
        <dbReference type="ARBA" id="ARBA00023004"/>
    </source>
</evidence>
<reference evidence="9 10" key="1">
    <citation type="submission" date="2023-10" db="EMBL/GenBank/DDBJ databases">
        <title>Marine bacteria isolated from horseshoe crab.</title>
        <authorList>
            <person name="Cheng T.H."/>
        </authorList>
    </citation>
    <scope>NUCLEOTIDE SEQUENCE [LARGE SCALE GENOMIC DNA]</scope>
    <source>
        <strain evidence="9 10">HSC6</strain>
    </source>
</reference>
<dbReference type="InterPro" id="IPR023885">
    <property type="entry name" value="4Fe4S-binding_SPASM_dom"/>
</dbReference>
<evidence type="ECO:0000313" key="9">
    <source>
        <dbReference type="EMBL" id="MDV5170420.1"/>
    </source>
</evidence>
<dbReference type="Gene3D" id="3.20.20.70">
    <property type="entry name" value="Aldolase class I"/>
    <property type="match status" value="1"/>
</dbReference>
<dbReference type="InterPro" id="IPR007197">
    <property type="entry name" value="rSAM"/>
</dbReference>